<gene>
    <name evidence="1" type="ORF">G3I46_21640</name>
</gene>
<evidence type="ECO:0000313" key="1">
    <source>
        <dbReference type="EMBL" id="NEB19069.1"/>
    </source>
</evidence>
<dbReference type="Proteomes" id="UP000469545">
    <property type="component" value="Unassembled WGS sequence"/>
</dbReference>
<dbReference type="EMBL" id="JAAGMB010000477">
    <property type="protein sequence ID" value="NEB19069.1"/>
    <property type="molecule type" value="Genomic_DNA"/>
</dbReference>
<keyword evidence="2" id="KW-1185">Reference proteome</keyword>
<dbReference type="RefSeq" id="WP_108987262.1">
    <property type="nucleotide sequence ID" value="NZ_BEWB01000003.1"/>
</dbReference>
<protein>
    <submittedName>
        <fullName evidence="1">Uncharacterized protein</fullName>
    </submittedName>
</protein>
<comment type="caution">
    <text evidence="1">The sequence shown here is derived from an EMBL/GenBank/DDBJ whole genome shotgun (WGS) entry which is preliminary data.</text>
</comment>
<sequence>MAMVGLFWITEGCVYLGAKPAGTAPGVRLTEGGVEILGGEQGGRSWEWDEVRGLDVRDVAVRSAGRRLASMAFDSVVVLFTGDGEQPPLFTVCVETEGDGTVEASVLAAVTGGIHTPDEYELSRTLLARLADGTATVGELVGWRRDEPEDVAPTKEQRLALLREWTAAAPV</sequence>
<accession>A0A6N9URI2</accession>
<evidence type="ECO:0000313" key="2">
    <source>
        <dbReference type="Proteomes" id="UP000469545"/>
    </source>
</evidence>
<organism evidence="1 2">
    <name type="scientific">Streptomyces coelicoflavus</name>
    <dbReference type="NCBI Taxonomy" id="285562"/>
    <lineage>
        <taxon>Bacteria</taxon>
        <taxon>Bacillati</taxon>
        <taxon>Actinomycetota</taxon>
        <taxon>Actinomycetes</taxon>
        <taxon>Kitasatosporales</taxon>
        <taxon>Streptomycetaceae</taxon>
        <taxon>Streptomyces</taxon>
    </lineage>
</organism>
<dbReference type="AlphaFoldDB" id="A0A6N9URI2"/>
<reference evidence="1 2" key="1">
    <citation type="submission" date="2020-01" db="EMBL/GenBank/DDBJ databases">
        <title>Insect and environment-associated Actinomycetes.</title>
        <authorList>
            <person name="Currrie C."/>
            <person name="Chevrette M."/>
            <person name="Carlson C."/>
            <person name="Stubbendieck R."/>
            <person name="Wendt-Pienkowski E."/>
        </authorList>
    </citation>
    <scope>NUCLEOTIDE SEQUENCE [LARGE SCALE GENOMIC DNA]</scope>
    <source>
        <strain evidence="1 2">SID14172</strain>
    </source>
</reference>
<name>A0A6N9URI2_9ACTN</name>
<proteinExistence type="predicted"/>